<dbReference type="RefSeq" id="WP_160553192.1">
    <property type="nucleotide sequence ID" value="NZ_CP047650.1"/>
</dbReference>
<proteinExistence type="predicted"/>
<dbReference type="EMBL" id="CP047650">
    <property type="protein sequence ID" value="QHI99379.1"/>
    <property type="molecule type" value="Genomic_DNA"/>
</dbReference>
<reference evidence="2 3" key="1">
    <citation type="submission" date="2020-01" db="EMBL/GenBank/DDBJ databases">
        <title>Genome sequencing of strain KACC 21265.</title>
        <authorList>
            <person name="Heo J."/>
            <person name="Kim S.-J."/>
            <person name="Kim J.-S."/>
            <person name="Hong S.-B."/>
            <person name="Kwon S.-W."/>
        </authorList>
    </citation>
    <scope>NUCLEOTIDE SEQUENCE [LARGE SCALE GENOMIC DNA]</scope>
    <source>
        <strain evidence="2 3">KACC 21265</strain>
    </source>
</reference>
<dbReference type="AlphaFoldDB" id="A0A857J8K6"/>
<organism evidence="2 3">
    <name type="scientific">Xylophilus rhododendri</name>
    <dbReference type="NCBI Taxonomy" id="2697032"/>
    <lineage>
        <taxon>Bacteria</taxon>
        <taxon>Pseudomonadati</taxon>
        <taxon>Pseudomonadota</taxon>
        <taxon>Betaproteobacteria</taxon>
        <taxon>Burkholderiales</taxon>
        <taxon>Xylophilus</taxon>
    </lineage>
</organism>
<name>A0A857J8K6_9BURK</name>
<keyword evidence="3" id="KW-1185">Reference proteome</keyword>
<dbReference type="KEGG" id="xyk:GT347_16170"/>
<evidence type="ECO:0000256" key="1">
    <source>
        <dbReference type="SAM" id="MobiDB-lite"/>
    </source>
</evidence>
<accession>A0A857J8K6</accession>
<feature type="region of interest" description="Disordered" evidence="1">
    <location>
        <begin position="63"/>
        <end position="83"/>
    </location>
</feature>
<protein>
    <submittedName>
        <fullName evidence="2">Uncharacterized protein</fullName>
    </submittedName>
</protein>
<dbReference type="Proteomes" id="UP000464787">
    <property type="component" value="Chromosome"/>
</dbReference>
<evidence type="ECO:0000313" key="2">
    <source>
        <dbReference type="EMBL" id="QHI99379.1"/>
    </source>
</evidence>
<sequence length="83" mass="8810">MNRHALQVISDDSGSFRWVLLASTDEALRFEAHSHADCDFEDYASALNAGTLALAAADEQPYENEAAVPAGDADCARADVPAT</sequence>
<evidence type="ECO:0000313" key="3">
    <source>
        <dbReference type="Proteomes" id="UP000464787"/>
    </source>
</evidence>
<gene>
    <name evidence="2" type="ORF">GT347_16170</name>
</gene>